<accession>A0A6A6EL50</accession>
<reference evidence="1" key="1">
    <citation type="journal article" date="2020" name="Stud. Mycol.">
        <title>101 Dothideomycetes genomes: a test case for predicting lifestyles and emergence of pathogens.</title>
        <authorList>
            <person name="Haridas S."/>
            <person name="Albert R."/>
            <person name="Binder M."/>
            <person name="Bloem J."/>
            <person name="Labutti K."/>
            <person name="Salamov A."/>
            <person name="Andreopoulos B."/>
            <person name="Baker S."/>
            <person name="Barry K."/>
            <person name="Bills G."/>
            <person name="Bluhm B."/>
            <person name="Cannon C."/>
            <person name="Castanera R."/>
            <person name="Culley D."/>
            <person name="Daum C."/>
            <person name="Ezra D."/>
            <person name="Gonzalez J."/>
            <person name="Henrissat B."/>
            <person name="Kuo A."/>
            <person name="Liang C."/>
            <person name="Lipzen A."/>
            <person name="Lutzoni F."/>
            <person name="Magnuson J."/>
            <person name="Mondo S."/>
            <person name="Nolan M."/>
            <person name="Ohm R."/>
            <person name="Pangilinan J."/>
            <person name="Park H.-J."/>
            <person name="Ramirez L."/>
            <person name="Alfaro M."/>
            <person name="Sun H."/>
            <person name="Tritt A."/>
            <person name="Yoshinaga Y."/>
            <person name="Zwiers L.-H."/>
            <person name="Turgeon B."/>
            <person name="Goodwin S."/>
            <person name="Spatafora J."/>
            <person name="Crous P."/>
            <person name="Grigoriev I."/>
        </authorList>
    </citation>
    <scope>NUCLEOTIDE SEQUENCE</scope>
    <source>
        <strain evidence="1">CBS 207.26</strain>
    </source>
</reference>
<organism evidence="1 2">
    <name type="scientific">Zopfia rhizophila CBS 207.26</name>
    <dbReference type="NCBI Taxonomy" id="1314779"/>
    <lineage>
        <taxon>Eukaryota</taxon>
        <taxon>Fungi</taxon>
        <taxon>Dikarya</taxon>
        <taxon>Ascomycota</taxon>
        <taxon>Pezizomycotina</taxon>
        <taxon>Dothideomycetes</taxon>
        <taxon>Dothideomycetes incertae sedis</taxon>
        <taxon>Zopfiaceae</taxon>
        <taxon>Zopfia</taxon>
    </lineage>
</organism>
<dbReference type="EMBL" id="ML994616">
    <property type="protein sequence ID" value="KAF2192031.1"/>
    <property type="molecule type" value="Genomic_DNA"/>
</dbReference>
<dbReference type="Gene3D" id="3.40.50.1580">
    <property type="entry name" value="Nucleoside phosphorylase domain"/>
    <property type="match status" value="1"/>
</dbReference>
<feature type="non-terminal residue" evidence="1">
    <location>
        <position position="86"/>
    </location>
</feature>
<evidence type="ECO:0000313" key="1">
    <source>
        <dbReference type="EMBL" id="KAF2192031.1"/>
    </source>
</evidence>
<evidence type="ECO:0008006" key="3">
    <source>
        <dbReference type="Google" id="ProtNLM"/>
    </source>
</evidence>
<proteinExistence type="predicted"/>
<dbReference type="SUPFAM" id="SSF53167">
    <property type="entry name" value="Purine and uridine phosphorylases"/>
    <property type="match status" value="1"/>
</dbReference>
<keyword evidence="2" id="KW-1185">Reference proteome</keyword>
<dbReference type="PANTHER" id="PTHR46082:SF11">
    <property type="entry name" value="AAA+ ATPASE DOMAIN-CONTAINING PROTEIN-RELATED"/>
    <property type="match status" value="1"/>
</dbReference>
<feature type="non-terminal residue" evidence="1">
    <location>
        <position position="1"/>
    </location>
</feature>
<dbReference type="Proteomes" id="UP000800200">
    <property type="component" value="Unassembled WGS sequence"/>
</dbReference>
<dbReference type="OrthoDB" id="20872at2759"/>
<dbReference type="GO" id="GO:0003824">
    <property type="term" value="F:catalytic activity"/>
    <property type="evidence" value="ECO:0007669"/>
    <property type="project" value="InterPro"/>
</dbReference>
<dbReference type="InterPro" id="IPR053137">
    <property type="entry name" value="NLR-like"/>
</dbReference>
<dbReference type="AlphaFoldDB" id="A0A6A6EL50"/>
<sequence length="86" mass="9576">ESDVLFKATYKNVEGAECEQCNKDRVVKRPPRDIQDVVVHYGTIASDNQVMRDAAMRDRISLELGGVLCFEMEAAGLINSFPCLVV</sequence>
<dbReference type="GO" id="GO:0009116">
    <property type="term" value="P:nucleoside metabolic process"/>
    <property type="evidence" value="ECO:0007669"/>
    <property type="project" value="InterPro"/>
</dbReference>
<evidence type="ECO:0000313" key="2">
    <source>
        <dbReference type="Proteomes" id="UP000800200"/>
    </source>
</evidence>
<name>A0A6A6EL50_9PEZI</name>
<dbReference type="PANTHER" id="PTHR46082">
    <property type="entry name" value="ATP/GTP-BINDING PROTEIN-RELATED"/>
    <property type="match status" value="1"/>
</dbReference>
<gene>
    <name evidence="1" type="ORF">K469DRAFT_440085</name>
</gene>
<protein>
    <recommendedName>
        <fullName evidence="3">Nucleoside phosphorylase domain-containing protein</fullName>
    </recommendedName>
</protein>
<dbReference type="InterPro" id="IPR035994">
    <property type="entry name" value="Nucleoside_phosphorylase_sf"/>
</dbReference>